<comment type="caution">
    <text evidence="2">The sequence shown here is derived from an EMBL/GenBank/DDBJ whole genome shotgun (WGS) entry which is preliminary data.</text>
</comment>
<reference evidence="2 3" key="1">
    <citation type="submission" date="2017-07" db="EMBL/GenBank/DDBJ databases">
        <title>Phylogenetic study on the rhizospheric bacterium Ochrobactrum sp. A44.</title>
        <authorList>
            <person name="Krzyzanowska D.M."/>
            <person name="Ossowicki A."/>
            <person name="Rajewska M."/>
            <person name="Maciag T."/>
            <person name="Kaczynski Z."/>
            <person name="Czerwicka M."/>
            <person name="Jafra S."/>
        </authorList>
    </citation>
    <scope>NUCLEOTIDE SEQUENCE [LARGE SCALE GENOMIC DNA]</scope>
    <source>
        <strain evidence="2 3">CCUG 30717</strain>
    </source>
</reference>
<gene>
    <name evidence="2" type="ORF">CEV34_2679</name>
</gene>
<proteinExistence type="predicted"/>
<evidence type="ECO:0000313" key="2">
    <source>
        <dbReference type="EMBL" id="OYR25661.1"/>
    </source>
</evidence>
<dbReference type="EMBL" id="NNRM01000021">
    <property type="protein sequence ID" value="OYR25661.1"/>
    <property type="molecule type" value="Genomic_DNA"/>
</dbReference>
<sequence length="106" mass="11728">MSWRNLASKRQTVPFYTELQLTNAYKSVLGKQTEETEIVLADFAAHTGFYQVEAPGADLSQFQAGYNAGLRAAFGHLLGFLHLSDSQMRELENAAQQEAAALQGQY</sequence>
<keyword evidence="3" id="KW-1185">Reference proteome</keyword>
<dbReference type="Proteomes" id="UP000216188">
    <property type="component" value="Unassembled WGS sequence"/>
</dbReference>
<evidence type="ECO:0000313" key="3">
    <source>
        <dbReference type="Proteomes" id="UP000216188"/>
    </source>
</evidence>
<dbReference type="RefSeq" id="WP_094543698.1">
    <property type="nucleotide sequence ID" value="NZ_JBHEEM010000011.1"/>
</dbReference>
<organism evidence="2 3">
    <name type="scientific">Brucella pseudogrignonensis</name>
    <dbReference type="NCBI Taxonomy" id="419475"/>
    <lineage>
        <taxon>Bacteria</taxon>
        <taxon>Pseudomonadati</taxon>
        <taxon>Pseudomonadota</taxon>
        <taxon>Alphaproteobacteria</taxon>
        <taxon>Hyphomicrobiales</taxon>
        <taxon>Brucellaceae</taxon>
        <taxon>Brucella/Ochrobactrum group</taxon>
        <taxon>Brucella</taxon>
    </lineage>
</organism>
<evidence type="ECO:0000259" key="1">
    <source>
        <dbReference type="Pfam" id="PF25181"/>
    </source>
</evidence>
<dbReference type="InterPro" id="IPR057447">
    <property type="entry name" value="Bbp19-like_phage"/>
</dbReference>
<dbReference type="Pfam" id="PF25181">
    <property type="entry name" value="Phage_Bbp19"/>
    <property type="match status" value="1"/>
</dbReference>
<accession>A0A256GGB4</accession>
<protein>
    <recommendedName>
        <fullName evidence="1">Bbp19-like phage domain-containing protein</fullName>
    </recommendedName>
</protein>
<dbReference type="AlphaFoldDB" id="A0A256GGB4"/>
<feature type="domain" description="Bbp19-like phage" evidence="1">
    <location>
        <begin position="30"/>
        <end position="91"/>
    </location>
</feature>
<name>A0A256GGB4_9HYPH</name>